<keyword evidence="4 7" id="KW-0067">ATP-binding</keyword>
<evidence type="ECO:0000259" key="9">
    <source>
        <dbReference type="PROSITE" id="PS50828"/>
    </source>
</evidence>
<dbReference type="PIRSF" id="PIRSF005814">
    <property type="entry name" value="MutS_YshD"/>
    <property type="match status" value="1"/>
</dbReference>
<dbReference type="InterPro" id="IPR036187">
    <property type="entry name" value="DNA_mismatch_repair_MutS_sf"/>
</dbReference>
<dbReference type="SMART" id="SM00463">
    <property type="entry name" value="SMR"/>
    <property type="match status" value="1"/>
</dbReference>
<dbReference type="GO" id="GO:0019843">
    <property type="term" value="F:rRNA binding"/>
    <property type="evidence" value="ECO:0007669"/>
    <property type="project" value="UniProtKB-UniRule"/>
</dbReference>
<dbReference type="FunFam" id="3.40.50.300:FF:000830">
    <property type="entry name" value="Endonuclease MutS2"/>
    <property type="match status" value="1"/>
</dbReference>
<dbReference type="SMART" id="SM00533">
    <property type="entry name" value="MUTSd"/>
    <property type="match status" value="1"/>
</dbReference>
<comment type="similarity">
    <text evidence="7">Belongs to the DNA mismatch repair MutS family. MutS2 subfamily.</text>
</comment>
<dbReference type="Proteomes" id="UP000235658">
    <property type="component" value="Unassembled WGS sequence"/>
</dbReference>
<dbReference type="InterPro" id="IPR036063">
    <property type="entry name" value="Smr_dom_sf"/>
</dbReference>
<dbReference type="Gene3D" id="3.40.50.300">
    <property type="entry name" value="P-loop containing nucleotide triphosphate hydrolases"/>
    <property type="match status" value="1"/>
</dbReference>
<dbReference type="HAMAP" id="MF_00092">
    <property type="entry name" value="MutS2"/>
    <property type="match status" value="1"/>
</dbReference>
<keyword evidence="6 7" id="KW-0238">DNA-binding</keyword>
<dbReference type="PANTHER" id="PTHR48466:SF2">
    <property type="entry name" value="OS10G0509000 PROTEIN"/>
    <property type="match status" value="1"/>
</dbReference>
<dbReference type="GO" id="GO:0072344">
    <property type="term" value="P:rescue of stalled ribosome"/>
    <property type="evidence" value="ECO:0007669"/>
    <property type="project" value="UniProtKB-UniRule"/>
</dbReference>
<dbReference type="InterPro" id="IPR007696">
    <property type="entry name" value="DNA_mismatch_repair_MutS_core"/>
</dbReference>
<dbReference type="InterPro" id="IPR005747">
    <property type="entry name" value="MutS2"/>
</dbReference>
<keyword evidence="7 10" id="KW-0255">Endonuclease</keyword>
<reference evidence="10 11" key="1">
    <citation type="submission" date="2017-09" db="EMBL/GenBank/DDBJ databases">
        <title>Bacterial strain isolated from the female urinary microbiota.</title>
        <authorList>
            <person name="Thomas-White K."/>
            <person name="Kumar N."/>
            <person name="Forster S."/>
            <person name="Putonti C."/>
            <person name="Lawley T."/>
            <person name="Wolfe A.J."/>
        </authorList>
    </citation>
    <scope>NUCLEOTIDE SEQUENCE [LARGE SCALE GENOMIC DNA]</scope>
    <source>
        <strain evidence="10 11">UMB0204</strain>
    </source>
</reference>
<dbReference type="Pfam" id="PF01713">
    <property type="entry name" value="Smr"/>
    <property type="match status" value="1"/>
</dbReference>
<dbReference type="GO" id="GO:0006298">
    <property type="term" value="P:mismatch repair"/>
    <property type="evidence" value="ECO:0007669"/>
    <property type="project" value="InterPro"/>
</dbReference>
<evidence type="ECO:0000256" key="5">
    <source>
        <dbReference type="ARBA" id="ARBA00022884"/>
    </source>
</evidence>
<dbReference type="SUPFAM" id="SSF48334">
    <property type="entry name" value="DNA repair protein MutS, domain III"/>
    <property type="match status" value="1"/>
</dbReference>
<keyword evidence="5 7" id="KW-0694">RNA-binding</keyword>
<dbReference type="SUPFAM" id="SSF160443">
    <property type="entry name" value="SMR domain-like"/>
    <property type="match status" value="1"/>
</dbReference>
<evidence type="ECO:0000256" key="3">
    <source>
        <dbReference type="ARBA" id="ARBA00022801"/>
    </source>
</evidence>
<proteinExistence type="inferred from homology"/>
<comment type="function">
    <text evidence="7">Acts as a ribosome collision sensor, splitting the ribosome into its 2 subunits. Detects stalled/collided 70S ribosomes which it binds and splits by an ATP-hydrolysis driven conformational change. Acts upstream of the ribosome quality control system (RQC), a ribosome-associated complex that mediates the extraction of incompletely synthesized nascent chains from stalled ribosomes and their subsequent degradation. Probably generates substrates for RQC.</text>
</comment>
<dbReference type="GO" id="GO:0004519">
    <property type="term" value="F:endonuclease activity"/>
    <property type="evidence" value="ECO:0007669"/>
    <property type="project" value="UniProtKB-UniRule"/>
</dbReference>
<evidence type="ECO:0000313" key="11">
    <source>
        <dbReference type="Proteomes" id="UP000235658"/>
    </source>
</evidence>
<name>A0A2N6UID3_9FIRM</name>
<evidence type="ECO:0000313" key="10">
    <source>
        <dbReference type="EMBL" id="PMC81324.1"/>
    </source>
</evidence>
<keyword evidence="3 7" id="KW-0378">Hydrolase</keyword>
<keyword evidence="7" id="KW-0540">Nuclease</keyword>
<feature type="domain" description="Smr" evidence="9">
    <location>
        <begin position="706"/>
        <end position="781"/>
    </location>
</feature>
<evidence type="ECO:0000256" key="6">
    <source>
        <dbReference type="ARBA" id="ARBA00023125"/>
    </source>
</evidence>
<dbReference type="InterPro" id="IPR002625">
    <property type="entry name" value="Smr_dom"/>
</dbReference>
<dbReference type="SUPFAM" id="SSF52540">
    <property type="entry name" value="P-loop containing nucleoside triphosphate hydrolases"/>
    <property type="match status" value="1"/>
</dbReference>
<dbReference type="PANTHER" id="PTHR48466">
    <property type="entry name" value="OS10G0509000 PROTEIN-RELATED"/>
    <property type="match status" value="1"/>
</dbReference>
<dbReference type="SMART" id="SM00534">
    <property type="entry name" value="MUTSac"/>
    <property type="match status" value="1"/>
</dbReference>
<dbReference type="GeneID" id="84578469"/>
<dbReference type="GO" id="GO:0030983">
    <property type="term" value="F:mismatched DNA binding"/>
    <property type="evidence" value="ECO:0007669"/>
    <property type="project" value="InterPro"/>
</dbReference>
<evidence type="ECO:0000256" key="2">
    <source>
        <dbReference type="ARBA" id="ARBA00022741"/>
    </source>
</evidence>
<dbReference type="NCBIfam" id="TIGR01069">
    <property type="entry name" value="mutS2"/>
    <property type="match status" value="1"/>
</dbReference>
<accession>A0A2N6UID3</accession>
<dbReference type="EC" id="3.6.4.-" evidence="7"/>
<dbReference type="GO" id="GO:0005524">
    <property type="term" value="F:ATP binding"/>
    <property type="evidence" value="ECO:0007669"/>
    <property type="project" value="UniProtKB-UniRule"/>
</dbReference>
<dbReference type="InterPro" id="IPR027417">
    <property type="entry name" value="P-loop_NTPase"/>
</dbReference>
<feature type="binding site" evidence="7">
    <location>
        <begin position="329"/>
        <end position="336"/>
    </location>
    <ligand>
        <name>ATP</name>
        <dbReference type="ChEBI" id="CHEBI:30616"/>
    </ligand>
</feature>
<keyword evidence="2 7" id="KW-0547">Nucleotide-binding</keyword>
<feature type="coiled-coil region" evidence="8">
    <location>
        <begin position="510"/>
        <end position="583"/>
    </location>
</feature>
<comment type="caution">
    <text evidence="10">The sequence shown here is derived from an EMBL/GenBank/DDBJ whole genome shotgun (WGS) entry which is preliminary data.</text>
</comment>
<dbReference type="GO" id="GO:0140664">
    <property type="term" value="F:ATP-dependent DNA damage sensor activity"/>
    <property type="evidence" value="ECO:0007669"/>
    <property type="project" value="InterPro"/>
</dbReference>
<dbReference type="GO" id="GO:0043023">
    <property type="term" value="F:ribosomal large subunit binding"/>
    <property type="evidence" value="ECO:0007669"/>
    <property type="project" value="UniProtKB-UniRule"/>
</dbReference>
<keyword evidence="1 7" id="KW-0699">rRNA-binding</keyword>
<dbReference type="EC" id="3.1.-.-" evidence="7"/>
<dbReference type="InterPro" id="IPR045076">
    <property type="entry name" value="MutS"/>
</dbReference>
<comment type="subunit">
    <text evidence="7">Homodimer. Binds to stalled ribosomes, contacting rRNA.</text>
</comment>
<dbReference type="GO" id="GO:0045910">
    <property type="term" value="P:negative regulation of DNA recombination"/>
    <property type="evidence" value="ECO:0007669"/>
    <property type="project" value="InterPro"/>
</dbReference>
<gene>
    <name evidence="7" type="primary">mutS2</name>
    <name evidence="7" type="synonym">rqcU</name>
    <name evidence="10" type="ORF">CJ192_04660</name>
</gene>
<dbReference type="AlphaFoldDB" id="A0A2N6UID3"/>
<protein>
    <recommendedName>
        <fullName evidence="7">Endonuclease MutS2</fullName>
        <ecNumber evidence="7">3.1.-.-</ecNumber>
    </recommendedName>
    <alternativeName>
        <fullName evidence="7">Ribosome-associated protein quality control-upstream factor</fullName>
        <shortName evidence="7">RQC-upstream factor</shortName>
        <shortName evidence="7">RqcU</shortName>
        <ecNumber evidence="7">3.6.4.-</ecNumber>
    </alternativeName>
</protein>
<dbReference type="Pfam" id="PF20297">
    <property type="entry name" value="MSSS"/>
    <property type="match status" value="1"/>
</dbReference>
<evidence type="ECO:0000256" key="8">
    <source>
        <dbReference type="SAM" id="Coils"/>
    </source>
</evidence>
<dbReference type="RefSeq" id="WP_102197940.1">
    <property type="nucleotide sequence ID" value="NZ_PNHP01000003.1"/>
</dbReference>
<evidence type="ECO:0000256" key="4">
    <source>
        <dbReference type="ARBA" id="ARBA00022840"/>
    </source>
</evidence>
<dbReference type="GO" id="GO:0016887">
    <property type="term" value="F:ATP hydrolysis activity"/>
    <property type="evidence" value="ECO:0007669"/>
    <property type="project" value="InterPro"/>
</dbReference>
<organism evidence="10 11">
    <name type="scientific">Anaerococcus hydrogenalis</name>
    <dbReference type="NCBI Taxonomy" id="33029"/>
    <lineage>
        <taxon>Bacteria</taxon>
        <taxon>Bacillati</taxon>
        <taxon>Bacillota</taxon>
        <taxon>Tissierellia</taxon>
        <taxon>Tissierellales</taxon>
        <taxon>Peptoniphilaceae</taxon>
        <taxon>Anaerococcus</taxon>
    </lineage>
</organism>
<keyword evidence="8" id="KW-0175">Coiled coil</keyword>
<dbReference type="CDD" id="cd03280">
    <property type="entry name" value="ABC_MutS2"/>
    <property type="match status" value="1"/>
</dbReference>
<dbReference type="PROSITE" id="PS00486">
    <property type="entry name" value="DNA_MISMATCH_REPAIR_2"/>
    <property type="match status" value="1"/>
</dbReference>
<evidence type="ECO:0000256" key="7">
    <source>
        <dbReference type="HAMAP-Rule" id="MF_00092"/>
    </source>
</evidence>
<comment type="function">
    <text evidence="7">Endonuclease that is involved in the suppression of homologous recombination and thus may have a key role in the control of bacterial genetic diversity.</text>
</comment>
<dbReference type="EMBL" id="PNHP01000003">
    <property type="protein sequence ID" value="PMC81324.1"/>
    <property type="molecule type" value="Genomic_DNA"/>
</dbReference>
<sequence>MQEKTLEVLEFEKILEKLQNYARSELVKKEILKIKPKNDIKEIKEELDKTKAMEKVIVENGNIDIFGLYDLKEIIGYVRKNGILEPFELLKVLDLLRVSNYLKEYGENIEDSYIKDIFDRISTNDFIKDEIERSIISEDEIADNASANLRSIRKRMGKKEEEIKNKLSFYISSSKFDDSLQDKVVSIRDGRYVLPVKTNKKAVLNGIIHDRSQSGNTLFIEPNAIVELNNDLSNLQIEEGDEIRRILDRLSRFVEGFDQEILENQKLIQRIDFLQAKVKYFLAHEYTIPKLTDKKIINLKNARHPLLKGNVVPINVKIGDGYNTLIITGPNTGGKTVSLKTVGLISLMAQSAFYIPCDEDSLVNVFDDIFLDIGDTQSIEMSLSTFSASLTNIVKITENITENSLVLLDEVGSGTDPTEGAALAISILEFLKNKNTMTFATTHYSELKYYALEKNGVMNASVEFDLETLSPTYKLIIGTPGKSNAFEISKRLGLNKEILKNAKSILSEDNKNFNTILEELDQNKKEMEIKNQEIEDYKKKIRKARNDLLSLSEKIKKEEKDIIKKAEEKANKILDQANESSQEMLKIAKKSKNANTSDIDRSLNEIRNKYKSSKIEKDENILREKRSKNAPQNLKVGDIVIIEGLNEKAQVIENPDEKGNIKVQMGILKMDSNIKNVTKLKDENKTKENTNRIYKAKKAMHISPTLDLRGQRYDEALRNFDKYIDDAMLSGLDQAKIIHGKGTGALRNGINDYLKNNKMIDSYRPGNEKEGGYGVTIVKFR</sequence>
<evidence type="ECO:0000256" key="1">
    <source>
        <dbReference type="ARBA" id="ARBA00022730"/>
    </source>
</evidence>
<dbReference type="Gene3D" id="3.30.1370.110">
    <property type="match status" value="1"/>
</dbReference>
<dbReference type="Pfam" id="PF00488">
    <property type="entry name" value="MutS_V"/>
    <property type="match status" value="1"/>
</dbReference>
<dbReference type="InterPro" id="IPR000432">
    <property type="entry name" value="DNA_mismatch_repair_MutS_C"/>
</dbReference>
<dbReference type="PROSITE" id="PS50828">
    <property type="entry name" value="SMR"/>
    <property type="match status" value="1"/>
</dbReference>
<dbReference type="InterPro" id="IPR046893">
    <property type="entry name" value="MSSS"/>
</dbReference>